<dbReference type="AlphaFoldDB" id="A0A0D1ZZP7"/>
<dbReference type="RefSeq" id="XP_016209364.1">
    <property type="nucleotide sequence ID" value="XM_016362756.1"/>
</dbReference>
<protein>
    <submittedName>
        <fullName evidence="2">Uncharacterized protein</fullName>
    </submittedName>
</protein>
<keyword evidence="3" id="KW-1185">Reference proteome</keyword>
<reference evidence="2 3" key="1">
    <citation type="submission" date="2015-01" db="EMBL/GenBank/DDBJ databases">
        <title>The Genome Sequence of Ochroconis gallopava CBS43764.</title>
        <authorList>
            <consortium name="The Broad Institute Genomics Platform"/>
            <person name="Cuomo C."/>
            <person name="de Hoog S."/>
            <person name="Gorbushina A."/>
            <person name="Stielow B."/>
            <person name="Teixiera M."/>
            <person name="Abouelleil A."/>
            <person name="Chapman S.B."/>
            <person name="Priest M."/>
            <person name="Young S.K."/>
            <person name="Wortman J."/>
            <person name="Nusbaum C."/>
            <person name="Birren B."/>
        </authorList>
    </citation>
    <scope>NUCLEOTIDE SEQUENCE [LARGE SCALE GENOMIC DNA]</scope>
    <source>
        <strain evidence="2 3">CBS 43764</strain>
    </source>
</reference>
<dbReference type="EMBL" id="KN847576">
    <property type="protein sequence ID" value="KIV99494.1"/>
    <property type="molecule type" value="Genomic_DNA"/>
</dbReference>
<dbReference type="HOGENOM" id="CLU_038616_0_0_1"/>
<name>A0A0D1ZZP7_9PEZI</name>
<dbReference type="STRING" id="253628.A0A0D1ZZP7"/>
<evidence type="ECO:0000313" key="3">
    <source>
        <dbReference type="Proteomes" id="UP000053259"/>
    </source>
</evidence>
<evidence type="ECO:0000313" key="2">
    <source>
        <dbReference type="EMBL" id="KIV99494.1"/>
    </source>
</evidence>
<dbReference type="InParanoid" id="A0A0D1ZZP7"/>
<evidence type="ECO:0000256" key="1">
    <source>
        <dbReference type="SAM" id="MobiDB-lite"/>
    </source>
</evidence>
<dbReference type="GeneID" id="27316773"/>
<feature type="region of interest" description="Disordered" evidence="1">
    <location>
        <begin position="177"/>
        <end position="225"/>
    </location>
</feature>
<gene>
    <name evidence="2" type="ORF">PV09_08800</name>
</gene>
<dbReference type="Proteomes" id="UP000053259">
    <property type="component" value="Unassembled WGS sequence"/>
</dbReference>
<organism evidence="2 3">
    <name type="scientific">Verruconis gallopava</name>
    <dbReference type="NCBI Taxonomy" id="253628"/>
    <lineage>
        <taxon>Eukaryota</taxon>
        <taxon>Fungi</taxon>
        <taxon>Dikarya</taxon>
        <taxon>Ascomycota</taxon>
        <taxon>Pezizomycotina</taxon>
        <taxon>Dothideomycetes</taxon>
        <taxon>Pleosporomycetidae</taxon>
        <taxon>Venturiales</taxon>
        <taxon>Sympoventuriaceae</taxon>
        <taxon>Verruconis</taxon>
    </lineage>
</organism>
<sequence length="385" mass="43164">MGDFVPPPRPRELIPPLLACLPTAFVSPRPPPALLPLLSPILRQRVHLLSATSSTSDNWLALLSWDSERASKLPNVVERIHIEPHPVSGEIEIEDPKRILYRRLDSETLHSQLQLEGLELIAVYLWCLGNGGPNEKGWKLAELRSLEDVDDGTTWYGSISEANEHADIVLRSSQSNNNSLRVTDGTNARKDSPRDEDDDDSYWAAYDRTPGRTPSVKRSPAPDVSSLQLPTATELEYFARYVSEIQPAMDPEDPDEAALEPHESTLNGHIVIPQLQAIPSQPFEARNFHPKEYDSSLQVEAALPNGVRQEDEMKSPKPRSRSSSPVEKLEQRARSVSSAEFGIKQHISTDIKSLYRLAKSAGIDREEFDRIVRTELDVLSFMDDE</sequence>
<feature type="region of interest" description="Disordered" evidence="1">
    <location>
        <begin position="304"/>
        <end position="335"/>
    </location>
</feature>
<dbReference type="VEuPathDB" id="FungiDB:PV09_08800"/>
<proteinExistence type="predicted"/>
<dbReference type="OrthoDB" id="5578001at2759"/>
<accession>A0A0D1ZZP7</accession>